<feature type="region of interest" description="Disordered" evidence="1">
    <location>
        <begin position="185"/>
        <end position="204"/>
    </location>
</feature>
<name>A0A8R1XTX2_ONCVO</name>
<proteinExistence type="predicted"/>
<evidence type="ECO:0000313" key="2">
    <source>
        <dbReference type="EnsemblMetazoa" id="OVOC3578.1"/>
    </source>
</evidence>
<organism evidence="2 3">
    <name type="scientific">Onchocerca volvulus</name>
    <dbReference type="NCBI Taxonomy" id="6282"/>
    <lineage>
        <taxon>Eukaryota</taxon>
        <taxon>Metazoa</taxon>
        <taxon>Ecdysozoa</taxon>
        <taxon>Nematoda</taxon>
        <taxon>Chromadorea</taxon>
        <taxon>Rhabditida</taxon>
        <taxon>Spirurina</taxon>
        <taxon>Spiruromorpha</taxon>
        <taxon>Filarioidea</taxon>
        <taxon>Onchocercidae</taxon>
        <taxon>Onchocerca</taxon>
    </lineage>
</organism>
<dbReference type="InterPro" id="IPR013783">
    <property type="entry name" value="Ig-like_fold"/>
</dbReference>
<dbReference type="Gene3D" id="2.60.40.10">
    <property type="entry name" value="Immunoglobulins"/>
    <property type="match status" value="1"/>
</dbReference>
<evidence type="ECO:0000256" key="1">
    <source>
        <dbReference type="SAM" id="MobiDB-lite"/>
    </source>
</evidence>
<protein>
    <recommendedName>
        <fullName evidence="4">Major sperm protein</fullName>
    </recommendedName>
</protein>
<dbReference type="AlphaFoldDB" id="A0A8R1XTX2"/>
<dbReference type="Proteomes" id="UP000024404">
    <property type="component" value="Unassembled WGS sequence"/>
</dbReference>
<reference evidence="2" key="2">
    <citation type="submission" date="2022-06" db="UniProtKB">
        <authorList>
            <consortium name="EnsemblMetazoa"/>
        </authorList>
    </citation>
    <scope>IDENTIFICATION</scope>
</reference>
<reference evidence="3" key="1">
    <citation type="submission" date="2013-10" db="EMBL/GenBank/DDBJ databases">
        <title>Genome sequencing of Onchocerca volvulus.</title>
        <authorList>
            <person name="Cotton J."/>
            <person name="Tsai J."/>
            <person name="Stanley E."/>
            <person name="Tracey A."/>
            <person name="Holroyd N."/>
            <person name="Lustigman S."/>
            <person name="Berriman M."/>
        </authorList>
    </citation>
    <scope>NUCLEOTIDE SEQUENCE</scope>
</reference>
<sequence>MNYQRRFDYEITTAELLQKLRNLNDKKSYLKSDKKVIIMCGFFEDSHLCYHLQLTNMHSTPVIFNVESPRGRAFGATPHVGVIMPQCKTTIYCTFRSERVSRIPDDGIYIYSIFQKAISADKFINAQNDKEKERIARKIWSQHRGKCFECLRLPVGFEPRRPAAHEQHIELCTDIAPGQVEYTKPKLSKEEMPTSQLLSAKEIR</sequence>
<evidence type="ECO:0000313" key="3">
    <source>
        <dbReference type="Proteomes" id="UP000024404"/>
    </source>
</evidence>
<accession>A0A8R1XTX2</accession>
<dbReference type="SUPFAM" id="SSF49354">
    <property type="entry name" value="PapD-like"/>
    <property type="match status" value="1"/>
</dbReference>
<dbReference type="OMA" id="FGATPHI"/>
<keyword evidence="3" id="KW-1185">Reference proteome</keyword>
<dbReference type="InterPro" id="IPR008962">
    <property type="entry name" value="PapD-like_sf"/>
</dbReference>
<dbReference type="EnsemblMetazoa" id="OVOC3578.1">
    <property type="protein sequence ID" value="OVOC3578.1"/>
    <property type="gene ID" value="WBGene00240387"/>
</dbReference>
<dbReference type="EMBL" id="CMVM020000119">
    <property type="status" value="NOT_ANNOTATED_CDS"/>
    <property type="molecule type" value="Genomic_DNA"/>
</dbReference>
<evidence type="ECO:0008006" key="4">
    <source>
        <dbReference type="Google" id="ProtNLM"/>
    </source>
</evidence>